<dbReference type="SUPFAM" id="SSF47370">
    <property type="entry name" value="Bromodomain"/>
    <property type="match status" value="1"/>
</dbReference>
<keyword evidence="1 2" id="KW-0103">Bromodomain</keyword>
<keyword evidence="6" id="KW-1185">Reference proteome</keyword>
<evidence type="ECO:0000259" key="4">
    <source>
        <dbReference type="PROSITE" id="PS50014"/>
    </source>
</evidence>
<feature type="domain" description="Bromo" evidence="4">
    <location>
        <begin position="219"/>
        <end position="291"/>
    </location>
</feature>
<dbReference type="EMBL" id="AUSU01006182">
    <property type="protein sequence ID" value="EPS62383.1"/>
    <property type="molecule type" value="Genomic_DNA"/>
</dbReference>
<proteinExistence type="predicted"/>
<dbReference type="InterPro" id="IPR036427">
    <property type="entry name" value="Bromodomain-like_sf"/>
</dbReference>
<name>S8DI33_9LAMI</name>
<evidence type="ECO:0000256" key="2">
    <source>
        <dbReference type="PROSITE-ProRule" id="PRU00035"/>
    </source>
</evidence>
<evidence type="ECO:0000313" key="6">
    <source>
        <dbReference type="Proteomes" id="UP000015453"/>
    </source>
</evidence>
<gene>
    <name evidence="5" type="ORF">M569_12409</name>
</gene>
<feature type="non-terminal residue" evidence="5">
    <location>
        <position position="353"/>
    </location>
</feature>
<dbReference type="PRINTS" id="PR00503">
    <property type="entry name" value="BROMODOMAIN"/>
</dbReference>
<dbReference type="Pfam" id="PF00439">
    <property type="entry name" value="Bromodomain"/>
    <property type="match status" value="1"/>
</dbReference>
<dbReference type="PANTHER" id="PTHR45926">
    <property type="entry name" value="OSJNBA0053K19.4 PROTEIN"/>
    <property type="match status" value="1"/>
</dbReference>
<feature type="region of interest" description="Disordered" evidence="3">
    <location>
        <begin position="168"/>
        <end position="187"/>
    </location>
</feature>
<accession>S8DI33</accession>
<dbReference type="OrthoDB" id="21449at2759"/>
<reference evidence="5 6" key="1">
    <citation type="journal article" date="2013" name="BMC Genomics">
        <title>The miniature genome of a carnivorous plant Genlisea aurea contains a low number of genes and short non-coding sequences.</title>
        <authorList>
            <person name="Leushkin E.V."/>
            <person name="Sutormin R.A."/>
            <person name="Nabieva E.R."/>
            <person name="Penin A.A."/>
            <person name="Kondrashov A.S."/>
            <person name="Logacheva M.D."/>
        </authorList>
    </citation>
    <scope>NUCLEOTIDE SEQUENCE [LARGE SCALE GENOMIC DNA]</scope>
</reference>
<dbReference type="InterPro" id="IPR001487">
    <property type="entry name" value="Bromodomain"/>
</dbReference>
<evidence type="ECO:0000256" key="1">
    <source>
        <dbReference type="ARBA" id="ARBA00023117"/>
    </source>
</evidence>
<dbReference type="InterPro" id="IPR018359">
    <property type="entry name" value="Bromodomain_CS"/>
</dbReference>
<feature type="region of interest" description="Disordered" evidence="3">
    <location>
        <begin position="332"/>
        <end position="353"/>
    </location>
</feature>
<dbReference type="AlphaFoldDB" id="S8DI33"/>
<comment type="caution">
    <text evidence="5">The sequence shown here is derived from an EMBL/GenBank/DDBJ whole genome shotgun (WGS) entry which is preliminary data.</text>
</comment>
<feature type="compositionally biased region" description="Polar residues" evidence="3">
    <location>
        <begin position="332"/>
        <end position="346"/>
    </location>
</feature>
<dbReference type="Gene3D" id="1.20.920.10">
    <property type="entry name" value="Bromodomain-like"/>
    <property type="match status" value="1"/>
</dbReference>
<evidence type="ECO:0000313" key="5">
    <source>
        <dbReference type="EMBL" id="EPS62383.1"/>
    </source>
</evidence>
<feature type="non-terminal residue" evidence="5">
    <location>
        <position position="1"/>
    </location>
</feature>
<dbReference type="PROSITE" id="PS00633">
    <property type="entry name" value="BROMODOMAIN_1"/>
    <property type="match status" value="1"/>
</dbReference>
<evidence type="ECO:0000256" key="3">
    <source>
        <dbReference type="SAM" id="MobiDB-lite"/>
    </source>
</evidence>
<sequence>GNSFREPLSVASSGDFIRFKLGMRSSAVEIKDLNQKLENYIESIRSMFKLIETKECQLYGSDVQLSNDNVATTNGSLISAEAPPTTADRTVLSNVRPESGPILSRAAGLARVNSDIGVPRNLEPVPYNRQLSVSVMDSNRAGDFFDKEKRTPKANQLYRNSEFLLGKDRLPSDSNKRTKSGNKKKYGGDAERALRFGLRVDKVRKKVFRSCANLLQRLMKHKYSWIFNQPVNAQELGLFDYHDIIKHPMDLGTIKDRLSRNWYNSPKEFADDVRLVFHNAMTYNPKGQDAHTMAEELLRIFEERWAVVEIEYNDYWKYHFYKDGPFPTPTSQKSSARSYYNPSSAPSVAGYHL</sequence>
<protein>
    <recommendedName>
        <fullName evidence="4">Bromo domain-containing protein</fullName>
    </recommendedName>
</protein>
<dbReference type="SMART" id="SM00297">
    <property type="entry name" value="BROMO"/>
    <property type="match status" value="1"/>
</dbReference>
<dbReference type="PROSITE" id="PS50014">
    <property type="entry name" value="BROMODOMAIN_2"/>
    <property type="match status" value="1"/>
</dbReference>
<organism evidence="5 6">
    <name type="scientific">Genlisea aurea</name>
    <dbReference type="NCBI Taxonomy" id="192259"/>
    <lineage>
        <taxon>Eukaryota</taxon>
        <taxon>Viridiplantae</taxon>
        <taxon>Streptophyta</taxon>
        <taxon>Embryophyta</taxon>
        <taxon>Tracheophyta</taxon>
        <taxon>Spermatophyta</taxon>
        <taxon>Magnoliopsida</taxon>
        <taxon>eudicotyledons</taxon>
        <taxon>Gunneridae</taxon>
        <taxon>Pentapetalae</taxon>
        <taxon>asterids</taxon>
        <taxon>lamiids</taxon>
        <taxon>Lamiales</taxon>
        <taxon>Lentibulariaceae</taxon>
        <taxon>Genlisea</taxon>
    </lineage>
</organism>
<dbReference type="Proteomes" id="UP000015453">
    <property type="component" value="Unassembled WGS sequence"/>
</dbReference>